<name>A0AA38RQC5_9PEZI</name>
<organism evidence="1 2">
    <name type="scientific">Pleurostoma richardsiae</name>
    <dbReference type="NCBI Taxonomy" id="41990"/>
    <lineage>
        <taxon>Eukaryota</taxon>
        <taxon>Fungi</taxon>
        <taxon>Dikarya</taxon>
        <taxon>Ascomycota</taxon>
        <taxon>Pezizomycotina</taxon>
        <taxon>Sordariomycetes</taxon>
        <taxon>Sordariomycetidae</taxon>
        <taxon>Calosphaeriales</taxon>
        <taxon>Pleurostomataceae</taxon>
        <taxon>Pleurostoma</taxon>
    </lineage>
</organism>
<evidence type="ECO:0000313" key="2">
    <source>
        <dbReference type="Proteomes" id="UP001174694"/>
    </source>
</evidence>
<comment type="caution">
    <text evidence="1">The sequence shown here is derived from an EMBL/GenBank/DDBJ whole genome shotgun (WGS) entry which is preliminary data.</text>
</comment>
<accession>A0AA38RQC5</accession>
<dbReference type="AlphaFoldDB" id="A0AA38RQC5"/>
<reference evidence="1" key="1">
    <citation type="submission" date="2022-07" db="EMBL/GenBank/DDBJ databases">
        <title>Fungi with potential for degradation of polypropylene.</title>
        <authorList>
            <person name="Gostincar C."/>
        </authorList>
    </citation>
    <scope>NUCLEOTIDE SEQUENCE</scope>
    <source>
        <strain evidence="1">EXF-13308</strain>
    </source>
</reference>
<proteinExistence type="predicted"/>
<dbReference type="EMBL" id="JANBVO010000003">
    <property type="protein sequence ID" value="KAJ9155359.1"/>
    <property type="molecule type" value="Genomic_DNA"/>
</dbReference>
<evidence type="ECO:0000313" key="1">
    <source>
        <dbReference type="EMBL" id="KAJ9155359.1"/>
    </source>
</evidence>
<protein>
    <submittedName>
        <fullName evidence="1">Uncharacterized protein</fullName>
    </submittedName>
</protein>
<gene>
    <name evidence="1" type="ORF">NKR23_g1821</name>
</gene>
<sequence>MTLQSTVKVQRFKIEGHTPVPLRGRSSKKGAACSEFEFQVPVGLGNTGKFVARQIGGKADNKVILRRIDNLALTEPSPHDAPVHGIFLRNDGERRYCCGDPAWFVAYANQYDQEKKDIVQVVNLRTFDSLEAHVLDLCWFPDWEDRTESEIITRAGHPEKFHNRYDHYFVVQSLGDGRVAGMKVVKESCNPSWERVEDDRRRHELFMKRFFLQNPERQLALRRTVLRQKSTKMDVEDAGVEETVTYLPVTGPSNSPAQVDIDNDEEELVRKLQDGLDPVSQPQLTASTCCNLGADCPMKTRAFGGILPSFVDQYPRHYHWQDSDCRHGCRHEIHCAFESDAAAAQCIYDNCSVAHTCCKPKSRSGSRIARKPATIDLTDECPVTVAKAVIRPRTFNPEADLTDVVARDMYIDVALGQKDTTVIEMVGQIRFRPVEGSEDVEVREDRFPIQGNHLHDPDSVFSAAGMLLDASSTFGADAEVDSTPASEASGLFDPYMVGMDVDLFETPNMSFEDPYDPRPGVHLSEMQEVTPRAEDNELLFDPISTTPDAFFGVSGATAPCDWRV</sequence>
<keyword evidence="2" id="KW-1185">Reference proteome</keyword>
<dbReference type="Proteomes" id="UP001174694">
    <property type="component" value="Unassembled WGS sequence"/>
</dbReference>